<reference evidence="2 3" key="1">
    <citation type="submission" date="2020-08" db="EMBL/GenBank/DDBJ databases">
        <title>Genomic Encyclopedia of Type Strains, Phase III (KMG-III): the genomes of soil and plant-associated and newly described type strains.</title>
        <authorList>
            <person name="Whitman W."/>
        </authorList>
    </citation>
    <scope>NUCLEOTIDE SEQUENCE [LARGE SCALE GENOMIC DNA]</scope>
    <source>
        <strain evidence="2 3">CECT 8234</strain>
    </source>
</reference>
<dbReference type="Proteomes" id="UP000518605">
    <property type="component" value="Unassembled WGS sequence"/>
</dbReference>
<evidence type="ECO:0000313" key="2">
    <source>
        <dbReference type="EMBL" id="MBB3153657.1"/>
    </source>
</evidence>
<comment type="caution">
    <text evidence="2">The sequence shown here is derived from an EMBL/GenBank/DDBJ whole genome shotgun (WGS) entry which is preliminary data.</text>
</comment>
<dbReference type="AlphaFoldDB" id="A0A7W5GC57"/>
<dbReference type="EMBL" id="JACHXW010000011">
    <property type="protein sequence ID" value="MBB3153657.1"/>
    <property type="molecule type" value="Genomic_DNA"/>
</dbReference>
<name>A0A7W5GC57_9BACL</name>
<keyword evidence="1" id="KW-0812">Transmembrane</keyword>
<keyword evidence="1" id="KW-1133">Transmembrane helix</keyword>
<accession>A0A7W5GC57</accession>
<protein>
    <submittedName>
        <fullName evidence="2">Uncharacterized protein</fullName>
    </submittedName>
</protein>
<keyword evidence="1" id="KW-0472">Membrane</keyword>
<gene>
    <name evidence="2" type="ORF">FHS16_003732</name>
</gene>
<keyword evidence="3" id="KW-1185">Reference proteome</keyword>
<proteinExistence type="predicted"/>
<evidence type="ECO:0000256" key="1">
    <source>
        <dbReference type="SAM" id="Phobius"/>
    </source>
</evidence>
<feature type="transmembrane region" description="Helical" evidence="1">
    <location>
        <begin position="12"/>
        <end position="30"/>
    </location>
</feature>
<sequence length="39" mass="4637">MPLWIAWLKDHWFSVALTLGIIIAIAYVIAKRKMLFYKD</sequence>
<evidence type="ECO:0000313" key="3">
    <source>
        <dbReference type="Proteomes" id="UP000518605"/>
    </source>
</evidence>
<organism evidence="2 3">
    <name type="scientific">Paenibacillus endophyticus</name>
    <dbReference type="NCBI Taxonomy" id="1294268"/>
    <lineage>
        <taxon>Bacteria</taxon>
        <taxon>Bacillati</taxon>
        <taxon>Bacillota</taxon>
        <taxon>Bacilli</taxon>
        <taxon>Bacillales</taxon>
        <taxon>Paenibacillaceae</taxon>
        <taxon>Paenibacillus</taxon>
    </lineage>
</organism>